<dbReference type="InterPro" id="IPR036179">
    <property type="entry name" value="Ig-like_dom_sf"/>
</dbReference>
<evidence type="ECO:0000256" key="2">
    <source>
        <dbReference type="SAM" id="Phobius"/>
    </source>
</evidence>
<dbReference type="EMBL" id="JAFBMS010001549">
    <property type="protein sequence ID" value="KAG9329026.1"/>
    <property type="molecule type" value="Genomic_DNA"/>
</dbReference>
<dbReference type="Gene3D" id="2.60.40.10">
    <property type="entry name" value="Immunoglobulins"/>
    <property type="match status" value="1"/>
</dbReference>
<dbReference type="InterPro" id="IPR050412">
    <property type="entry name" value="Ig-like_Receptors_ImmuneReg"/>
</dbReference>
<feature type="domain" description="Ig-like" evidence="3">
    <location>
        <begin position="1184"/>
        <end position="1289"/>
    </location>
</feature>
<keyword evidence="2" id="KW-1133">Transmembrane helix</keyword>
<comment type="caution">
    <text evidence="4">The sequence shown here is derived from an EMBL/GenBank/DDBJ whole genome shotgun (WGS) entry which is preliminary data.</text>
</comment>
<protein>
    <recommendedName>
        <fullName evidence="3">Ig-like domain-containing protein</fullName>
    </recommendedName>
</protein>
<gene>
    <name evidence="4" type="ORF">JZ751_008374</name>
</gene>
<dbReference type="SMART" id="SM00409">
    <property type="entry name" value="IG"/>
    <property type="match status" value="1"/>
</dbReference>
<evidence type="ECO:0000313" key="4">
    <source>
        <dbReference type="EMBL" id="KAG9329026.1"/>
    </source>
</evidence>
<name>A0A8T2MN33_9TELE</name>
<dbReference type="InterPro" id="IPR003599">
    <property type="entry name" value="Ig_sub"/>
</dbReference>
<dbReference type="SUPFAM" id="SSF48726">
    <property type="entry name" value="Immunoglobulin"/>
    <property type="match status" value="1"/>
</dbReference>
<keyword evidence="2" id="KW-0812">Transmembrane</keyword>
<dbReference type="GO" id="GO:0002764">
    <property type="term" value="P:immune response-regulating signaling pathway"/>
    <property type="evidence" value="ECO:0007669"/>
    <property type="project" value="TreeGrafter"/>
</dbReference>
<dbReference type="OrthoDB" id="542946at2759"/>
<reference evidence="4" key="1">
    <citation type="thesis" date="2021" institute="BYU ScholarsArchive" country="Provo, UT, USA">
        <title>Applications of and Algorithms for Genome Assembly and Genomic Analyses with an Emphasis on Marine Teleosts.</title>
        <authorList>
            <person name="Pickett B.D."/>
        </authorList>
    </citation>
    <scope>NUCLEOTIDE SEQUENCE</scope>
    <source>
        <strain evidence="4">HI-2016</strain>
    </source>
</reference>
<dbReference type="PROSITE" id="PS50835">
    <property type="entry name" value="IG_LIKE"/>
    <property type="match status" value="1"/>
</dbReference>
<dbReference type="InterPro" id="IPR013783">
    <property type="entry name" value="Ig-like_fold"/>
</dbReference>
<accession>A0A8T2MN33</accession>
<organism evidence="4 5">
    <name type="scientific">Albula glossodonta</name>
    <name type="common">roundjaw bonefish</name>
    <dbReference type="NCBI Taxonomy" id="121402"/>
    <lineage>
        <taxon>Eukaryota</taxon>
        <taxon>Metazoa</taxon>
        <taxon>Chordata</taxon>
        <taxon>Craniata</taxon>
        <taxon>Vertebrata</taxon>
        <taxon>Euteleostomi</taxon>
        <taxon>Actinopterygii</taxon>
        <taxon>Neopterygii</taxon>
        <taxon>Teleostei</taxon>
        <taxon>Albuliformes</taxon>
        <taxon>Albulidae</taxon>
        <taxon>Albula</taxon>
    </lineage>
</organism>
<dbReference type="Proteomes" id="UP000824540">
    <property type="component" value="Unassembled WGS sequence"/>
</dbReference>
<evidence type="ECO:0000313" key="5">
    <source>
        <dbReference type="Proteomes" id="UP000824540"/>
    </source>
</evidence>
<sequence length="1430" mass="158527">MLCKQPSWSGITKILMRYMLFFCLPFHCRRPLAVMQSPGAPALPVRDRPHPPRPSEAGEARQVNKVWRYLEETGLQRNAERLFVNVLQQPCIEETLAKYTIPANPYPAITQGLRQFARRLASKKSSSDKPFRRALSLPTTLTAITHVAGAKGYSHVWGLPSILRCVNPQEMERYHWMLEDVTPPLSKMGNHRPCIFSGTLLPASPPPSLDLLQTYIIVGPDPRRACSLFARCLCDDVIRMSQQGRHRVLRVTVPGNRGEIHAFSKEEASLQGSKLEEAVQSWMDCGSEGIMKVECVWRVDPHGMCYQGGSKTYCLTVIQTAQDHKEKERVLSFPQCPLLFLCSSVFHQQAQAEAYSRAHIPPNTESGVGVFEPVRDAIAEKLSALCLPHDALPAAHLCFTLLLLLQDDSAVTHTPPMEKCLHHHVSLSVAGLFQALQQLFRFVRSPAAKLWALRQHALTLCQLLQSQPEESMDAEIRSALAGQLLRLLEDHVAEAGSSSSWCSDSRLSLESLRMRLQAVCSHLAHGSSHTALDELRQWYWSSSVLECQFLSDSLAWVPILKDVTQRAEQRNAITEAAQRAVWEQDLQYHRQRTVELKHTGDPSQLSTQLSQEFRLAALRMSLWGQSDAEVLKQLWPLQPPQPCSPEGPLHCGPEGQGYGLLSALRASHPDRLRECMSLARSMESHPRHAGRFKVEHSTAVLSPRAWLGMLSPFLCGLQVVEFCYITAPPGCLDEVLQVYAKQVLAELCELCGKDGLVVHTVNLGPGGRWHMQQVRAFPTHFQECFSDALRQKHPVHLQVFQAPCGRAEWRFLALQKHFVLYCLHNDGSPWLCLPQHSPLSLHQAVFTSLDRATFHFRTVGWDSFFGGSEQKVMSQLHSEITASFLRGEILHVYRLVALRSLLRGEHGVLPDCWRVCHSICAQSEFLCAVAECLQDLFALCEEGERSESSETAVKFQAAIEGMFEGFSWLLRQTLQHPDFLAPPGLWETVLKGQEAVAGGSRAVWVRGGLGVCQAVSRALSHDLHSLCPEVKALVDRLGTAGERGEVRARICCTESVPPNMQPLSRREPVYSDQTPICVPDTPAFTPPAPSLILESFGEAAAVLLCQTSGGHAGVHFQLYRLTDQVDTLDFEQERQEARFSVTNEAGASEELYCCMYHDSQGRYSGFSRYLKLSWTAPVTPPPQPVLSVEPSSGRVFRGQSLSFHCSAPPSQSPAPQAFLLLRQGPDREGSLVAPMSVISQYIDRPGSEVSFSLGPVQGGEGGSYTCLYQVTLPTNGHKNSATSKPVHVTVLELLPAPTLSLVVPDPEDEGVVLRCTGSQSYPGAHFTLLQQGSTLPVTSRFAPAARHSVRFTLPDLQEHPEPYHFSTPSSFSSYSFHSVSAVFLFLLVLAVLGVGSKSWQRKGRGGMGFQSHGTAQNIFLVNPSGSSIYI</sequence>
<keyword evidence="1" id="KW-1015">Disulfide bond</keyword>
<feature type="transmembrane region" description="Helical" evidence="2">
    <location>
        <begin position="1374"/>
        <end position="1394"/>
    </location>
</feature>
<evidence type="ECO:0000259" key="3">
    <source>
        <dbReference type="PROSITE" id="PS50835"/>
    </source>
</evidence>
<dbReference type="PANTHER" id="PTHR11738">
    <property type="entry name" value="MHC CLASS I NK CELL RECEPTOR"/>
    <property type="match status" value="1"/>
</dbReference>
<dbReference type="InterPro" id="IPR007110">
    <property type="entry name" value="Ig-like_dom"/>
</dbReference>
<evidence type="ECO:0000256" key="1">
    <source>
        <dbReference type="ARBA" id="ARBA00023157"/>
    </source>
</evidence>
<keyword evidence="5" id="KW-1185">Reference proteome</keyword>
<proteinExistence type="predicted"/>
<dbReference type="PANTHER" id="PTHR11738:SF186">
    <property type="entry name" value="OSTEOCLAST-ASSOCIATED IMMUNOGLOBULIN-LIKE RECEPTOR"/>
    <property type="match status" value="1"/>
</dbReference>
<keyword evidence="2" id="KW-0472">Membrane</keyword>